<proteinExistence type="predicted"/>
<dbReference type="AlphaFoldDB" id="A0A0A9GNU6"/>
<organism evidence="1">
    <name type="scientific">Arundo donax</name>
    <name type="common">Giant reed</name>
    <name type="synonym">Donax arundinaceus</name>
    <dbReference type="NCBI Taxonomy" id="35708"/>
    <lineage>
        <taxon>Eukaryota</taxon>
        <taxon>Viridiplantae</taxon>
        <taxon>Streptophyta</taxon>
        <taxon>Embryophyta</taxon>
        <taxon>Tracheophyta</taxon>
        <taxon>Spermatophyta</taxon>
        <taxon>Magnoliopsida</taxon>
        <taxon>Liliopsida</taxon>
        <taxon>Poales</taxon>
        <taxon>Poaceae</taxon>
        <taxon>PACMAD clade</taxon>
        <taxon>Arundinoideae</taxon>
        <taxon>Arundineae</taxon>
        <taxon>Arundo</taxon>
    </lineage>
</organism>
<protein>
    <submittedName>
        <fullName evidence="1">Uncharacterized protein</fullName>
    </submittedName>
</protein>
<dbReference type="PROSITE" id="PS51257">
    <property type="entry name" value="PROKAR_LIPOPROTEIN"/>
    <property type="match status" value="1"/>
</dbReference>
<dbReference type="EMBL" id="GBRH01171774">
    <property type="protein sequence ID" value="JAE26122.1"/>
    <property type="molecule type" value="Transcribed_RNA"/>
</dbReference>
<evidence type="ECO:0000313" key="1">
    <source>
        <dbReference type="EMBL" id="JAE26122.1"/>
    </source>
</evidence>
<name>A0A0A9GNU6_ARUDO</name>
<reference evidence="1" key="1">
    <citation type="submission" date="2014-09" db="EMBL/GenBank/DDBJ databases">
        <authorList>
            <person name="Magalhaes I.L.F."/>
            <person name="Oliveira U."/>
            <person name="Santos F.R."/>
            <person name="Vidigal T.H.D.A."/>
            <person name="Brescovit A.D."/>
            <person name="Santos A.J."/>
        </authorList>
    </citation>
    <scope>NUCLEOTIDE SEQUENCE</scope>
    <source>
        <tissue evidence="1">Shoot tissue taken approximately 20 cm above the soil surface</tissue>
    </source>
</reference>
<sequence>MKVRNAFYTPSNFSICSAVCLPLHSLSSCDDFSFLAYLGRIIVQLWLLTV</sequence>
<accession>A0A0A9GNU6</accession>
<reference evidence="1" key="2">
    <citation type="journal article" date="2015" name="Data Brief">
        <title>Shoot transcriptome of the giant reed, Arundo donax.</title>
        <authorList>
            <person name="Barrero R.A."/>
            <person name="Guerrero F.D."/>
            <person name="Moolhuijzen P."/>
            <person name="Goolsby J.A."/>
            <person name="Tidwell J."/>
            <person name="Bellgard S.E."/>
            <person name="Bellgard M.I."/>
        </authorList>
    </citation>
    <scope>NUCLEOTIDE SEQUENCE</scope>
    <source>
        <tissue evidence="1">Shoot tissue taken approximately 20 cm above the soil surface</tissue>
    </source>
</reference>